<dbReference type="InterPro" id="IPR013088">
    <property type="entry name" value="Znf_NHR/GATA"/>
</dbReference>
<comment type="similarity">
    <text evidence="1">Belongs to the nuclear hormone receptor family.</text>
</comment>
<sequence>MGRNSVATIPCQVCGDRSYGRHYGQWTCDGCSCFFKRSVRKNITYTCISGHNDCIIDKARRNWCPSCRLAKCFRLKMNSKAVQRERGPRCVMPAFATTESCRSRDEDQSKGNHIELEINYSVDDLFVAAMFAVSQSVLLAFTTREERRELLIEKYPHFLALAISTADARMRKHVQHVLPKHLEMNSEEFRLSICILLCKMGSSTAALSFAPPLLPIYTHWLSIHCTSFSWPSRAHEIIALIDEIWHDRTNLDHLLSRPAADLIDRIFRL</sequence>
<protein>
    <recommendedName>
        <fullName evidence="10">Nuclear receptor domain-containing protein</fullName>
    </recommendedName>
</protein>
<dbReference type="GO" id="GO:0043565">
    <property type="term" value="F:sequence-specific DNA binding"/>
    <property type="evidence" value="ECO:0007669"/>
    <property type="project" value="InterPro"/>
</dbReference>
<keyword evidence="8" id="KW-0675">Receptor</keyword>
<evidence type="ECO:0000256" key="3">
    <source>
        <dbReference type="ARBA" id="ARBA00022771"/>
    </source>
</evidence>
<accession>A0A016V523</accession>
<evidence type="ECO:0000313" key="12">
    <source>
        <dbReference type="Proteomes" id="UP000024635"/>
    </source>
</evidence>
<dbReference type="InterPro" id="IPR050274">
    <property type="entry name" value="Nuclear_hormone_rcpt_NR2"/>
</dbReference>
<comment type="caution">
    <text evidence="11">The sequence shown here is derived from an EMBL/GenBank/DDBJ whole genome shotgun (WGS) entry which is preliminary data.</text>
</comment>
<evidence type="ECO:0000256" key="5">
    <source>
        <dbReference type="ARBA" id="ARBA00023015"/>
    </source>
</evidence>
<dbReference type="PROSITE" id="PS51030">
    <property type="entry name" value="NUCLEAR_REC_DBD_2"/>
    <property type="match status" value="1"/>
</dbReference>
<evidence type="ECO:0000256" key="9">
    <source>
        <dbReference type="ARBA" id="ARBA00023242"/>
    </source>
</evidence>
<keyword evidence="4" id="KW-0862">Zinc</keyword>
<evidence type="ECO:0000256" key="2">
    <source>
        <dbReference type="ARBA" id="ARBA00022723"/>
    </source>
</evidence>
<keyword evidence="2" id="KW-0479">Metal-binding</keyword>
<proteinExistence type="inferred from homology"/>
<keyword evidence="5" id="KW-0805">Transcription regulation</keyword>
<evidence type="ECO:0000313" key="11">
    <source>
        <dbReference type="EMBL" id="EYC22366.1"/>
    </source>
</evidence>
<keyword evidence="6" id="KW-0238">DNA-binding</keyword>
<reference evidence="12" key="2">
    <citation type="journal article" date="2015" name="Nat. Genet.">
        <title>The genome and transcriptome of the zoonotic hookworm Ancylostoma ceylanicum identify infection-specific gene families.</title>
        <authorList>
            <person name="Schwarz E.M."/>
            <person name="Hu Y."/>
            <person name="Antoshechkin I."/>
            <person name="Miller M.M."/>
            <person name="Sternberg P.W."/>
            <person name="Aroian R.V."/>
        </authorList>
    </citation>
    <scope>NUCLEOTIDE SEQUENCE</scope>
    <source>
        <strain evidence="12">HY135</strain>
    </source>
</reference>
<dbReference type="SMART" id="SM00399">
    <property type="entry name" value="ZnF_C4"/>
    <property type="match status" value="1"/>
</dbReference>
<evidence type="ECO:0000256" key="7">
    <source>
        <dbReference type="ARBA" id="ARBA00023163"/>
    </source>
</evidence>
<dbReference type="GO" id="GO:0008270">
    <property type="term" value="F:zinc ion binding"/>
    <property type="evidence" value="ECO:0007669"/>
    <property type="project" value="UniProtKB-KW"/>
</dbReference>
<reference evidence="11" key="1">
    <citation type="submission" date="2014-02" db="EMBL/GenBank/DDBJ databases">
        <title>The genome and transcriptome of the zoonotic hookworm Ancylostoma ceylanicum reveal infection-specific gene families.</title>
        <authorList>
            <person name="Schwarz E.M."/>
            <person name="Hu Y."/>
            <person name="Antoshechkin I."/>
            <person name="Miller M.M."/>
            <person name="Sternberg P.W."/>
            <person name="Aroian R.V."/>
        </authorList>
    </citation>
    <scope>NUCLEOTIDE SEQUENCE</scope>
    <source>
        <strain evidence="11">HY135</strain>
    </source>
</reference>
<dbReference type="Pfam" id="PF00105">
    <property type="entry name" value="zf-C4"/>
    <property type="match status" value="1"/>
</dbReference>
<dbReference type="OrthoDB" id="5771769at2759"/>
<dbReference type="InterPro" id="IPR001628">
    <property type="entry name" value="Znf_hrmn_rcpt"/>
</dbReference>
<keyword evidence="12" id="KW-1185">Reference proteome</keyword>
<evidence type="ECO:0000259" key="10">
    <source>
        <dbReference type="PROSITE" id="PS51030"/>
    </source>
</evidence>
<keyword evidence="7" id="KW-0804">Transcription</keyword>
<dbReference type="PANTHER" id="PTHR24083">
    <property type="entry name" value="NUCLEAR HORMONE RECEPTOR"/>
    <property type="match status" value="1"/>
</dbReference>
<dbReference type="SUPFAM" id="SSF57716">
    <property type="entry name" value="Glucocorticoid receptor-like (DNA-binding domain)"/>
    <property type="match status" value="1"/>
</dbReference>
<feature type="domain" description="Nuclear receptor" evidence="10">
    <location>
        <begin position="8"/>
        <end position="84"/>
    </location>
</feature>
<name>A0A016V523_9BILA</name>
<evidence type="ECO:0000256" key="8">
    <source>
        <dbReference type="ARBA" id="ARBA00023170"/>
    </source>
</evidence>
<keyword evidence="9" id="KW-0539">Nucleus</keyword>
<dbReference type="EMBL" id="JARK01001353">
    <property type="protein sequence ID" value="EYC22366.1"/>
    <property type="molecule type" value="Genomic_DNA"/>
</dbReference>
<dbReference type="AlphaFoldDB" id="A0A016V523"/>
<organism evidence="11 12">
    <name type="scientific">Ancylostoma ceylanicum</name>
    <dbReference type="NCBI Taxonomy" id="53326"/>
    <lineage>
        <taxon>Eukaryota</taxon>
        <taxon>Metazoa</taxon>
        <taxon>Ecdysozoa</taxon>
        <taxon>Nematoda</taxon>
        <taxon>Chromadorea</taxon>
        <taxon>Rhabditida</taxon>
        <taxon>Rhabditina</taxon>
        <taxon>Rhabditomorpha</taxon>
        <taxon>Strongyloidea</taxon>
        <taxon>Ancylostomatidae</taxon>
        <taxon>Ancylostomatinae</taxon>
        <taxon>Ancylostoma</taxon>
    </lineage>
</organism>
<gene>
    <name evidence="11" type="primary">Acey_s0017.g3307</name>
    <name evidence="11" type="synonym">Acey-nhr-239</name>
    <name evidence="11" type="ORF">Y032_0017g3307</name>
</gene>
<dbReference type="GO" id="GO:0003700">
    <property type="term" value="F:DNA-binding transcription factor activity"/>
    <property type="evidence" value="ECO:0007669"/>
    <property type="project" value="InterPro"/>
</dbReference>
<evidence type="ECO:0000256" key="1">
    <source>
        <dbReference type="ARBA" id="ARBA00005993"/>
    </source>
</evidence>
<keyword evidence="3" id="KW-0863">Zinc-finger</keyword>
<dbReference type="PRINTS" id="PR00047">
    <property type="entry name" value="STROIDFINGER"/>
</dbReference>
<dbReference type="PROSITE" id="PS00031">
    <property type="entry name" value="NUCLEAR_REC_DBD_1"/>
    <property type="match status" value="1"/>
</dbReference>
<dbReference type="EMBL" id="JARK01001353">
    <property type="protein sequence ID" value="EYC22368.1"/>
    <property type="molecule type" value="Genomic_DNA"/>
</dbReference>
<evidence type="ECO:0000256" key="4">
    <source>
        <dbReference type="ARBA" id="ARBA00022833"/>
    </source>
</evidence>
<evidence type="ECO:0000256" key="6">
    <source>
        <dbReference type="ARBA" id="ARBA00023125"/>
    </source>
</evidence>
<dbReference type="Proteomes" id="UP000024635">
    <property type="component" value="Unassembled WGS sequence"/>
</dbReference>
<dbReference type="Gene3D" id="3.30.50.10">
    <property type="entry name" value="Erythroid Transcription Factor GATA-1, subunit A"/>
    <property type="match status" value="1"/>
</dbReference>